<keyword evidence="3" id="KW-0731">Sigma factor</keyword>
<evidence type="ECO:0000259" key="6">
    <source>
        <dbReference type="Pfam" id="PF08281"/>
    </source>
</evidence>
<dbReference type="PANTHER" id="PTHR43133">
    <property type="entry name" value="RNA POLYMERASE ECF-TYPE SIGMA FACTO"/>
    <property type="match status" value="1"/>
</dbReference>
<dbReference type="Gene3D" id="1.10.10.10">
    <property type="entry name" value="Winged helix-like DNA-binding domain superfamily/Winged helix DNA-binding domain"/>
    <property type="match status" value="1"/>
</dbReference>
<gene>
    <name evidence="7" type="ORF">QT716_14255</name>
</gene>
<keyword evidence="2" id="KW-0805">Transcription regulation</keyword>
<evidence type="ECO:0000256" key="1">
    <source>
        <dbReference type="ARBA" id="ARBA00010641"/>
    </source>
</evidence>
<feature type="domain" description="RNA polymerase sigma-70 region 2" evidence="5">
    <location>
        <begin position="23"/>
        <end position="90"/>
    </location>
</feature>
<feature type="domain" description="RNA polymerase sigma factor 70 region 4 type 2" evidence="6">
    <location>
        <begin position="113"/>
        <end position="165"/>
    </location>
</feature>
<dbReference type="SUPFAM" id="SSF88946">
    <property type="entry name" value="Sigma2 domain of RNA polymerase sigma factors"/>
    <property type="match status" value="1"/>
</dbReference>
<dbReference type="Gene3D" id="1.10.1740.10">
    <property type="match status" value="1"/>
</dbReference>
<organism evidence="7 8">
    <name type="scientific">Sporosarcina aquimarina</name>
    <dbReference type="NCBI Taxonomy" id="114975"/>
    <lineage>
        <taxon>Bacteria</taxon>
        <taxon>Bacillati</taxon>
        <taxon>Bacillota</taxon>
        <taxon>Bacilli</taxon>
        <taxon>Bacillales</taxon>
        <taxon>Caryophanaceae</taxon>
        <taxon>Sporosarcina</taxon>
    </lineage>
</organism>
<comment type="caution">
    <text evidence="7">The sequence shown here is derived from an EMBL/GenBank/DDBJ whole genome shotgun (WGS) entry which is preliminary data.</text>
</comment>
<dbReference type="InterPro" id="IPR013324">
    <property type="entry name" value="RNA_pol_sigma_r3/r4-like"/>
</dbReference>
<dbReference type="EMBL" id="JAUBDH010000010">
    <property type="protein sequence ID" value="MDW0111183.1"/>
    <property type="molecule type" value="Genomic_DNA"/>
</dbReference>
<dbReference type="InterPro" id="IPR036388">
    <property type="entry name" value="WH-like_DNA-bd_sf"/>
</dbReference>
<reference evidence="7 8" key="1">
    <citation type="submission" date="2023-06" db="EMBL/GenBank/DDBJ databases">
        <title>Sporosarcina sp. nov., isolated from Korean traditional fermented seafood 'Jeotgal'.</title>
        <authorList>
            <person name="Yang A.-I."/>
            <person name="Shin N.-R."/>
        </authorList>
    </citation>
    <scope>NUCLEOTIDE SEQUENCE [LARGE SCALE GENOMIC DNA]</scope>
    <source>
        <strain evidence="7 8">KCTC3840</strain>
    </source>
</reference>
<dbReference type="Pfam" id="PF08281">
    <property type="entry name" value="Sigma70_r4_2"/>
    <property type="match status" value="1"/>
</dbReference>
<evidence type="ECO:0000313" key="7">
    <source>
        <dbReference type="EMBL" id="MDW0111183.1"/>
    </source>
</evidence>
<dbReference type="InterPro" id="IPR007627">
    <property type="entry name" value="RNA_pol_sigma70_r2"/>
</dbReference>
<proteinExistence type="inferred from homology"/>
<dbReference type="NCBIfam" id="TIGR02937">
    <property type="entry name" value="sigma70-ECF"/>
    <property type="match status" value="1"/>
</dbReference>
<evidence type="ECO:0000256" key="3">
    <source>
        <dbReference type="ARBA" id="ARBA00023082"/>
    </source>
</evidence>
<dbReference type="CDD" id="cd06171">
    <property type="entry name" value="Sigma70_r4"/>
    <property type="match status" value="1"/>
</dbReference>
<evidence type="ECO:0000256" key="2">
    <source>
        <dbReference type="ARBA" id="ARBA00023015"/>
    </source>
</evidence>
<evidence type="ECO:0000259" key="5">
    <source>
        <dbReference type="Pfam" id="PF04542"/>
    </source>
</evidence>
<keyword evidence="4" id="KW-0804">Transcription</keyword>
<dbReference type="Pfam" id="PF04542">
    <property type="entry name" value="Sigma70_r2"/>
    <property type="match status" value="1"/>
</dbReference>
<protein>
    <submittedName>
        <fullName evidence="7">RNA polymerase sigma factor</fullName>
    </submittedName>
</protein>
<dbReference type="Proteomes" id="UP001280629">
    <property type="component" value="Unassembled WGS sequence"/>
</dbReference>
<sequence>MTQTPEELMTAFQNGDRDAMGQLYEQLVEPLYCFLFRYTGEKEISIDTVHDVFETLHKKKNQYDVNRGTVKAFVFQIAYRQLVNKLNRRRKWRSLLPSLVPRERTRVSTEDRLAVQKALDTLSDPHRAVILLAYYEDMAQGDIAQILDIPVGTVKSRLHHAIQQLKSRLKEDFPHER</sequence>
<dbReference type="InterPro" id="IPR013249">
    <property type="entry name" value="RNA_pol_sigma70_r4_t2"/>
</dbReference>
<dbReference type="InterPro" id="IPR039425">
    <property type="entry name" value="RNA_pol_sigma-70-like"/>
</dbReference>
<name>A0ABU4G2J8_9BACL</name>
<evidence type="ECO:0000256" key="4">
    <source>
        <dbReference type="ARBA" id="ARBA00023163"/>
    </source>
</evidence>
<comment type="similarity">
    <text evidence="1">Belongs to the sigma-70 factor family. ECF subfamily.</text>
</comment>
<dbReference type="InterPro" id="IPR013325">
    <property type="entry name" value="RNA_pol_sigma_r2"/>
</dbReference>
<dbReference type="PANTHER" id="PTHR43133:SF62">
    <property type="entry name" value="RNA POLYMERASE SIGMA FACTOR SIGZ"/>
    <property type="match status" value="1"/>
</dbReference>
<keyword evidence="8" id="KW-1185">Reference proteome</keyword>
<accession>A0ABU4G2J8</accession>
<evidence type="ECO:0000313" key="8">
    <source>
        <dbReference type="Proteomes" id="UP001280629"/>
    </source>
</evidence>
<dbReference type="SUPFAM" id="SSF88659">
    <property type="entry name" value="Sigma3 and sigma4 domains of RNA polymerase sigma factors"/>
    <property type="match status" value="1"/>
</dbReference>
<dbReference type="InterPro" id="IPR014284">
    <property type="entry name" value="RNA_pol_sigma-70_dom"/>
</dbReference>